<dbReference type="EMBL" id="AZGC01000058">
    <property type="protein sequence ID" value="KRL92243.1"/>
    <property type="molecule type" value="Genomic_DNA"/>
</dbReference>
<sequence>MKIGIDQIAFATTPYYLDLVDLAQARDEDPNKYLIGIGQSKQAVVPPTQDIVTLAAQAASQLNLTAANISTLIVATESGIDQSKAAGIYVKQLLGLSDFIRVVEVKEACYSATASLQFARGLVALNPAEQVLVIASDIARYGLKTGGEVTQGAGAVAMVISANPKVLSIEPVSVNYTQDVMDFWRPNYATEAMVDGKYSTNVYIDFFQTTFHRYLEQTGRELADFAALAFHLPFTKMGKKGLESEISERDDELATRLRVNLTAAQLVPREVGNLYTGSLYLGLMSLLHHGDVKPGERIGLFSYGSGAEGEFLTGILESTYQAGLGGIALDQRQRVDLATYETMFKQHLGLKSTDVTFNVDADPSRFVLAGLKHHQRQYQVKE</sequence>
<dbReference type="AlphaFoldDB" id="A0A0R1ULN0"/>
<dbReference type="RefSeq" id="WP_054653530.1">
    <property type="nucleotide sequence ID" value="NZ_AZGC01000058.1"/>
</dbReference>
<dbReference type="GO" id="GO:0004421">
    <property type="term" value="F:hydroxymethylglutaryl-CoA synthase activity"/>
    <property type="evidence" value="ECO:0007669"/>
    <property type="project" value="InterPro"/>
</dbReference>
<feature type="active site" description="Proton donor/acceptor" evidence="3">
    <location>
        <position position="231"/>
    </location>
</feature>
<organism evidence="7 8">
    <name type="scientific">Limosilactobacillus equigenerosi DSM 18793 = JCM 14505</name>
    <dbReference type="NCBI Taxonomy" id="1423742"/>
    <lineage>
        <taxon>Bacteria</taxon>
        <taxon>Bacillati</taxon>
        <taxon>Bacillota</taxon>
        <taxon>Bacilli</taxon>
        <taxon>Lactobacillales</taxon>
        <taxon>Lactobacillaceae</taxon>
        <taxon>Limosilactobacillus</taxon>
    </lineage>
</organism>
<protein>
    <submittedName>
        <fullName evidence="7">Hydroxymethylglutaryl-CoA synthase</fullName>
    </submittedName>
</protein>
<dbReference type="SUPFAM" id="SSF53901">
    <property type="entry name" value="Thiolase-like"/>
    <property type="match status" value="2"/>
</dbReference>
<dbReference type="Pfam" id="PF01154">
    <property type="entry name" value="HMG_CoA_synt_N"/>
    <property type="match status" value="1"/>
</dbReference>
<reference evidence="7 8" key="1">
    <citation type="journal article" date="2015" name="Genome Announc.">
        <title>Expanding the biotechnology potential of lactobacilli through comparative genomics of 213 strains and associated genera.</title>
        <authorList>
            <person name="Sun Z."/>
            <person name="Harris H.M."/>
            <person name="McCann A."/>
            <person name="Guo C."/>
            <person name="Argimon S."/>
            <person name="Zhang W."/>
            <person name="Yang X."/>
            <person name="Jeffery I.B."/>
            <person name="Cooney J.C."/>
            <person name="Kagawa T.F."/>
            <person name="Liu W."/>
            <person name="Song Y."/>
            <person name="Salvetti E."/>
            <person name="Wrobel A."/>
            <person name="Rasinkangas P."/>
            <person name="Parkhill J."/>
            <person name="Rea M.C."/>
            <person name="O'Sullivan O."/>
            <person name="Ritari J."/>
            <person name="Douillard F.P."/>
            <person name="Paul Ross R."/>
            <person name="Yang R."/>
            <person name="Briner A.E."/>
            <person name="Felis G.E."/>
            <person name="de Vos W.M."/>
            <person name="Barrangou R."/>
            <person name="Klaenhammer T.R."/>
            <person name="Caufield P.W."/>
            <person name="Cui Y."/>
            <person name="Zhang H."/>
            <person name="O'Toole P.W."/>
        </authorList>
    </citation>
    <scope>NUCLEOTIDE SEQUENCE [LARGE SCALE GENOMIC DNA]</scope>
    <source>
        <strain evidence="7 8">DSM 18793</strain>
    </source>
</reference>
<feature type="domain" description="Hydroxymethylglutaryl-coenzyme A synthase C-terminal" evidence="6">
    <location>
        <begin position="172"/>
        <end position="242"/>
    </location>
</feature>
<evidence type="ECO:0000259" key="5">
    <source>
        <dbReference type="Pfam" id="PF01154"/>
    </source>
</evidence>
<dbReference type="Pfam" id="PF08540">
    <property type="entry name" value="HMG_CoA_synt_C"/>
    <property type="match status" value="2"/>
</dbReference>
<dbReference type="PANTHER" id="PTHR43323">
    <property type="entry name" value="3-HYDROXY-3-METHYLGLUTARYL COENZYME A SYNTHASE"/>
    <property type="match status" value="1"/>
</dbReference>
<feature type="binding site" evidence="4">
    <location>
        <position position="240"/>
    </location>
    <ligand>
        <name>(3S)-3-hydroxy-3-methylglutaryl-CoA</name>
        <dbReference type="ChEBI" id="CHEBI:43074"/>
    </ligand>
</feature>
<gene>
    <name evidence="7" type="ORF">FC21_GL000393</name>
</gene>
<accession>A0A0R1ULN0</accession>
<feature type="active site" description="Proton donor/acceptor" evidence="3">
    <location>
        <position position="77"/>
    </location>
</feature>
<feature type="active site" description="Acyl-thioester intermediate" evidence="3">
    <location>
        <position position="109"/>
    </location>
</feature>
<keyword evidence="2" id="KW-0808">Transferase</keyword>
<proteinExistence type="inferred from homology"/>
<dbReference type="CDD" id="cd00827">
    <property type="entry name" value="init_cond_enzymes"/>
    <property type="match status" value="1"/>
</dbReference>
<evidence type="ECO:0000256" key="1">
    <source>
        <dbReference type="ARBA" id="ARBA00007061"/>
    </source>
</evidence>
<dbReference type="InterPro" id="IPR013528">
    <property type="entry name" value="HMG_CoA_synth_N"/>
</dbReference>
<evidence type="ECO:0000259" key="6">
    <source>
        <dbReference type="Pfam" id="PF08540"/>
    </source>
</evidence>
<comment type="similarity">
    <text evidence="1">Belongs to the thiolase-like superfamily. HMG-CoA synthase family.</text>
</comment>
<evidence type="ECO:0000313" key="7">
    <source>
        <dbReference type="EMBL" id="KRL92243.1"/>
    </source>
</evidence>
<dbReference type="OrthoDB" id="9769523at2"/>
<evidence type="ECO:0000256" key="2">
    <source>
        <dbReference type="ARBA" id="ARBA00022679"/>
    </source>
</evidence>
<keyword evidence="8" id="KW-1185">Reference proteome</keyword>
<dbReference type="STRING" id="417373.GCA_001570685_01346"/>
<dbReference type="Proteomes" id="UP000051084">
    <property type="component" value="Unassembled WGS sequence"/>
</dbReference>
<feature type="domain" description="Hydroxymethylglutaryl-coenzyme A synthase C-terminal" evidence="6">
    <location>
        <begin position="262"/>
        <end position="319"/>
    </location>
</feature>
<name>A0A0R1ULN0_9LACO</name>
<evidence type="ECO:0000256" key="3">
    <source>
        <dbReference type="PIRSR" id="PIRSR611554-1"/>
    </source>
</evidence>
<dbReference type="InterPro" id="IPR013746">
    <property type="entry name" value="HMG_CoA_synt_C_dom"/>
</dbReference>
<dbReference type="Gene3D" id="3.40.47.10">
    <property type="match status" value="2"/>
</dbReference>
<feature type="binding site" evidence="4">
    <location>
        <position position="29"/>
    </location>
    <ligand>
        <name>(3S)-3-hydroxy-3-methylglutaryl-CoA</name>
        <dbReference type="ChEBI" id="CHEBI:43074"/>
    </ligand>
</feature>
<evidence type="ECO:0000256" key="4">
    <source>
        <dbReference type="PIRSR" id="PIRSR611554-2"/>
    </source>
</evidence>
<dbReference type="GO" id="GO:0006084">
    <property type="term" value="P:acetyl-CoA metabolic process"/>
    <property type="evidence" value="ECO:0007669"/>
    <property type="project" value="InterPro"/>
</dbReference>
<feature type="binding site" evidence="4">
    <location>
        <position position="146"/>
    </location>
    <ligand>
        <name>substrate</name>
    </ligand>
</feature>
<dbReference type="NCBIfam" id="TIGR01835">
    <property type="entry name" value="HMG-CoA-S_prok"/>
    <property type="match status" value="1"/>
</dbReference>
<dbReference type="InterPro" id="IPR011554">
    <property type="entry name" value="HMG_CoA_synthase_prok"/>
</dbReference>
<dbReference type="PATRIC" id="fig|1423742.4.peg.410"/>
<dbReference type="InterPro" id="IPR016039">
    <property type="entry name" value="Thiolase-like"/>
</dbReference>
<dbReference type="PANTHER" id="PTHR43323:SF2">
    <property type="entry name" value="HYDROXYMETHYLGLUTARYL-COA SYNTHASE"/>
    <property type="match status" value="1"/>
</dbReference>
<feature type="binding site" evidence="4">
    <location>
        <position position="273"/>
    </location>
    <ligand>
        <name>(3S)-3-hydroxy-3-methylglutaryl-CoA</name>
        <dbReference type="ChEBI" id="CHEBI:43074"/>
    </ligand>
</feature>
<feature type="binding site" evidence="4">
    <location>
        <position position="141"/>
    </location>
    <ligand>
        <name>(3S)-3-hydroxy-3-methylglutaryl-CoA</name>
        <dbReference type="ChEBI" id="CHEBI:43074"/>
    </ligand>
</feature>
<comment type="caution">
    <text evidence="7">The sequence shown here is derived from an EMBL/GenBank/DDBJ whole genome shotgun (WGS) entry which is preliminary data.</text>
</comment>
<feature type="domain" description="Hydroxymethylglutaryl-coenzyme A synthase N-terminal" evidence="5">
    <location>
        <begin position="3"/>
        <end position="163"/>
    </location>
</feature>
<evidence type="ECO:0000313" key="8">
    <source>
        <dbReference type="Proteomes" id="UP000051084"/>
    </source>
</evidence>